<reference evidence="1 2" key="1">
    <citation type="journal article" date="2022" name="Hortic Res">
        <title>A haplotype resolved chromosomal level avocado genome allows analysis of novel avocado genes.</title>
        <authorList>
            <person name="Nath O."/>
            <person name="Fletcher S.J."/>
            <person name="Hayward A."/>
            <person name="Shaw L.M."/>
            <person name="Masouleh A.K."/>
            <person name="Furtado A."/>
            <person name="Henry R.J."/>
            <person name="Mitter N."/>
        </authorList>
    </citation>
    <scope>NUCLEOTIDE SEQUENCE [LARGE SCALE GENOMIC DNA]</scope>
    <source>
        <strain evidence="2">cv. Hass</strain>
    </source>
</reference>
<proteinExistence type="predicted"/>
<gene>
    <name evidence="1" type="ORF">MRB53_029224</name>
</gene>
<sequence>MARGMLESSYQLISEQFNPEIEDNTVKLKETYECHGKLLIEILQYLENLLSIKSSIEKTSQADHAVIEPQVWHCSINTNGNVRAQNPETTGAAAATAKLPLPTPIGGTHVHFPFPYDVVKVSIDGFPIKLPKGVTDLQACEVIGVGVDIPRFCYHSLSSVVENHHACLVEVEKSPKPVISCAMLALLEMTIKTYTLVAKKAREDMMEFLLVNNLLSCPIFYPGGECDHQDQLMALGSEIKRSFAGKASNHVEACGKCAISLVALITRHFQGYIVLAVRRELGVLQNSLALAGTIEANDEINSGREEEVEKTKDFIKAKFRKQGSSVEFMVQMREYTKKKKRTF</sequence>
<keyword evidence="2" id="KW-1185">Reference proteome</keyword>
<name>A0ACC2KI99_PERAE</name>
<evidence type="ECO:0000313" key="1">
    <source>
        <dbReference type="EMBL" id="KAJ8620695.1"/>
    </source>
</evidence>
<protein>
    <submittedName>
        <fullName evidence="1">Uncharacterized protein</fullName>
    </submittedName>
</protein>
<dbReference type="EMBL" id="CM056817">
    <property type="protein sequence ID" value="KAJ8620695.1"/>
    <property type="molecule type" value="Genomic_DNA"/>
</dbReference>
<dbReference type="Proteomes" id="UP001234297">
    <property type="component" value="Chromosome 9"/>
</dbReference>
<evidence type="ECO:0000313" key="2">
    <source>
        <dbReference type="Proteomes" id="UP001234297"/>
    </source>
</evidence>
<organism evidence="1 2">
    <name type="scientific">Persea americana</name>
    <name type="common">Avocado</name>
    <dbReference type="NCBI Taxonomy" id="3435"/>
    <lineage>
        <taxon>Eukaryota</taxon>
        <taxon>Viridiplantae</taxon>
        <taxon>Streptophyta</taxon>
        <taxon>Embryophyta</taxon>
        <taxon>Tracheophyta</taxon>
        <taxon>Spermatophyta</taxon>
        <taxon>Magnoliopsida</taxon>
        <taxon>Magnoliidae</taxon>
        <taxon>Laurales</taxon>
        <taxon>Lauraceae</taxon>
        <taxon>Persea</taxon>
    </lineage>
</organism>
<comment type="caution">
    <text evidence="1">The sequence shown here is derived from an EMBL/GenBank/DDBJ whole genome shotgun (WGS) entry which is preliminary data.</text>
</comment>
<accession>A0ACC2KI99</accession>